<dbReference type="Gene3D" id="3.30.70.2450">
    <property type="match status" value="1"/>
</dbReference>
<dbReference type="EMBL" id="WIXO01000001">
    <property type="protein sequence ID" value="MTE21401.1"/>
    <property type="molecule type" value="Genomic_DNA"/>
</dbReference>
<reference evidence="5 6" key="1">
    <citation type="submission" date="2019-11" db="EMBL/GenBank/DDBJ databases">
        <authorList>
            <person name="Yuan L."/>
        </authorList>
    </citation>
    <scope>NUCLEOTIDE SEQUENCE [LARGE SCALE GENOMIC DNA]</scope>
    <source>
        <strain evidence="5 6">TRM43335</strain>
    </source>
</reference>
<keyword evidence="2" id="KW-0285">Flavoprotein</keyword>
<dbReference type="RefSeq" id="WP_155072167.1">
    <property type="nucleotide sequence ID" value="NZ_WIXO01000001.1"/>
</dbReference>
<gene>
    <name evidence="5" type="ORF">F0L17_20250</name>
</gene>
<dbReference type="GO" id="GO:0071949">
    <property type="term" value="F:FAD binding"/>
    <property type="evidence" value="ECO:0007669"/>
    <property type="project" value="InterPro"/>
</dbReference>
<proteinExistence type="predicted"/>
<keyword evidence="3" id="KW-0274">FAD</keyword>
<dbReference type="Proteomes" id="UP000473014">
    <property type="component" value="Unassembled WGS sequence"/>
</dbReference>
<evidence type="ECO:0000313" key="6">
    <source>
        <dbReference type="Proteomes" id="UP000473014"/>
    </source>
</evidence>
<dbReference type="InterPro" id="IPR002938">
    <property type="entry name" value="FAD-bd"/>
</dbReference>
<dbReference type="PANTHER" id="PTHR43004:SF19">
    <property type="entry name" value="BINDING MONOOXYGENASE, PUTATIVE (JCVI)-RELATED"/>
    <property type="match status" value="1"/>
</dbReference>
<dbReference type="PRINTS" id="PR00420">
    <property type="entry name" value="RNGMNOXGNASE"/>
</dbReference>
<comment type="caution">
    <text evidence="5">The sequence shown here is derived from an EMBL/GenBank/DDBJ whole genome shotgun (WGS) entry which is preliminary data.</text>
</comment>
<dbReference type="OrthoDB" id="8670884at2"/>
<sequence>MATSGSEYDVVIAGAGPTGLCLAGELALAGVRCKVVERRTHRTQESRALGLHGRSMEVLRMRGVADPVLERANSVPKVRVSLGHSMLDLRRLDSRYGQLTIIPQGETEEILEKRARDLGVTIDRGVSLVDCEQHGDEVLYRLESDGRQWEERTPWLVGCDGSRSRVREAMGAAFEGDVYPYTIIVADVRLGVPMDDQLLIHVGRAGLVVCTDFGNGWYRMGVIDRSKPWSDDPVTLQEVRDTLAKLFGKDLRPSEPLWTSRFRIQERQAETYRKGRMLIAGDAAHVHSPLGGQGLNLGIQDAMNLGWKLAAVVSGRGSERLLDTYVEERRRVSQGVIKVTDIATRMMTSDKSAVRAARLTAASIATRIPASHLLAVGHLSGIATSYPGMAADRSSRRTVGRRVPDLEVHRGAAGGTRLFDAMRSGSFVLVDQGDGGPSTLLNPWGDLVTHLRGTVRGAKGPWPRTEMILVRPDGYCAWAGPRSRAAAELPAAMRRWAGAPPVSTSTAAGER</sequence>
<keyword evidence="6" id="KW-1185">Reference proteome</keyword>
<dbReference type="SUPFAM" id="SSF51905">
    <property type="entry name" value="FAD/NAD(P)-binding domain"/>
    <property type="match status" value="1"/>
</dbReference>
<evidence type="ECO:0000259" key="4">
    <source>
        <dbReference type="Pfam" id="PF01494"/>
    </source>
</evidence>
<evidence type="ECO:0000256" key="1">
    <source>
        <dbReference type="ARBA" id="ARBA00001974"/>
    </source>
</evidence>
<protein>
    <recommendedName>
        <fullName evidence="4">FAD-binding domain-containing protein</fullName>
    </recommendedName>
</protein>
<dbReference type="GO" id="GO:0016709">
    <property type="term" value="F:oxidoreductase activity, acting on paired donors, with incorporation or reduction of molecular oxygen, NAD(P)H as one donor, and incorporation of one atom of oxygen"/>
    <property type="evidence" value="ECO:0007669"/>
    <property type="project" value="UniProtKB-ARBA"/>
</dbReference>
<dbReference type="PANTHER" id="PTHR43004">
    <property type="entry name" value="TRK SYSTEM POTASSIUM UPTAKE PROTEIN"/>
    <property type="match status" value="1"/>
</dbReference>
<dbReference type="Gene3D" id="3.50.50.60">
    <property type="entry name" value="FAD/NAD(P)-binding domain"/>
    <property type="match status" value="1"/>
</dbReference>
<dbReference type="Pfam" id="PF21274">
    <property type="entry name" value="Rng_hyd_C"/>
    <property type="match status" value="1"/>
</dbReference>
<evidence type="ECO:0000313" key="5">
    <source>
        <dbReference type="EMBL" id="MTE21401.1"/>
    </source>
</evidence>
<dbReference type="AlphaFoldDB" id="A0A6G2BGI9"/>
<dbReference type="Pfam" id="PF01494">
    <property type="entry name" value="FAD_binding_3"/>
    <property type="match status" value="1"/>
</dbReference>
<evidence type="ECO:0000256" key="2">
    <source>
        <dbReference type="ARBA" id="ARBA00022630"/>
    </source>
</evidence>
<feature type="domain" description="FAD-binding" evidence="4">
    <location>
        <begin position="7"/>
        <end position="338"/>
    </location>
</feature>
<dbReference type="InterPro" id="IPR036188">
    <property type="entry name" value="FAD/NAD-bd_sf"/>
</dbReference>
<organism evidence="5 6">
    <name type="scientific">Streptomyces taklimakanensis</name>
    <dbReference type="NCBI Taxonomy" id="2569853"/>
    <lineage>
        <taxon>Bacteria</taxon>
        <taxon>Bacillati</taxon>
        <taxon>Actinomycetota</taxon>
        <taxon>Actinomycetes</taxon>
        <taxon>Kitasatosporales</taxon>
        <taxon>Streptomycetaceae</taxon>
        <taxon>Streptomyces</taxon>
    </lineage>
</organism>
<name>A0A6G2BGI9_9ACTN</name>
<dbReference type="Gene3D" id="3.40.30.120">
    <property type="match status" value="1"/>
</dbReference>
<accession>A0A6G2BGI9</accession>
<comment type="cofactor">
    <cofactor evidence="1">
        <name>FAD</name>
        <dbReference type="ChEBI" id="CHEBI:57692"/>
    </cofactor>
</comment>
<dbReference type="InterPro" id="IPR050641">
    <property type="entry name" value="RIFMO-like"/>
</dbReference>
<evidence type="ECO:0000256" key="3">
    <source>
        <dbReference type="ARBA" id="ARBA00022827"/>
    </source>
</evidence>